<dbReference type="NCBIfam" id="TIGR04183">
    <property type="entry name" value="Por_Secre_tail"/>
    <property type="match status" value="1"/>
</dbReference>
<feature type="domain" description="Secretion system C-terminal sorting" evidence="3">
    <location>
        <begin position="708"/>
        <end position="776"/>
    </location>
</feature>
<feature type="chain" id="PRO_5015515560" description="Secretion system C-terminal sorting domain-containing protein" evidence="2">
    <location>
        <begin position="25"/>
        <end position="778"/>
    </location>
</feature>
<accession>A0A2S1LMA2</accession>
<dbReference type="KEGG" id="fki:FK004_05590"/>
<evidence type="ECO:0000313" key="4">
    <source>
        <dbReference type="EMBL" id="AWG24736.1"/>
    </source>
</evidence>
<evidence type="ECO:0000256" key="2">
    <source>
        <dbReference type="SAM" id="SignalP"/>
    </source>
</evidence>
<dbReference type="InterPro" id="IPR050310">
    <property type="entry name" value="VPS10-sortilin"/>
</dbReference>
<gene>
    <name evidence="4" type="ORF">FK004_05590</name>
</gene>
<evidence type="ECO:0000256" key="1">
    <source>
        <dbReference type="ARBA" id="ARBA00022729"/>
    </source>
</evidence>
<dbReference type="Pfam" id="PF18962">
    <property type="entry name" value="Por_Secre_tail"/>
    <property type="match status" value="1"/>
</dbReference>
<dbReference type="EMBL" id="CP020919">
    <property type="protein sequence ID" value="AWG24736.1"/>
    <property type="molecule type" value="Genomic_DNA"/>
</dbReference>
<dbReference type="AlphaFoldDB" id="A0A2S1LMA2"/>
<protein>
    <recommendedName>
        <fullName evidence="3">Secretion system C-terminal sorting domain-containing protein</fullName>
    </recommendedName>
</protein>
<organism evidence="4 5">
    <name type="scientific">Flavobacterium kingsejongi</name>
    <dbReference type="NCBI Taxonomy" id="1678728"/>
    <lineage>
        <taxon>Bacteria</taxon>
        <taxon>Pseudomonadati</taxon>
        <taxon>Bacteroidota</taxon>
        <taxon>Flavobacteriia</taxon>
        <taxon>Flavobacteriales</taxon>
        <taxon>Flavobacteriaceae</taxon>
        <taxon>Flavobacterium</taxon>
    </lineage>
</organism>
<dbReference type="Proteomes" id="UP000244677">
    <property type="component" value="Chromosome"/>
</dbReference>
<dbReference type="Gene3D" id="2.130.10.10">
    <property type="entry name" value="YVTN repeat-like/Quinoprotein amine dehydrogenase"/>
    <property type="match status" value="3"/>
</dbReference>
<feature type="signal peptide" evidence="2">
    <location>
        <begin position="1"/>
        <end position="24"/>
    </location>
</feature>
<keyword evidence="5" id="KW-1185">Reference proteome</keyword>
<dbReference type="InterPro" id="IPR026444">
    <property type="entry name" value="Secre_tail"/>
</dbReference>
<evidence type="ECO:0000313" key="5">
    <source>
        <dbReference type="Proteomes" id="UP000244677"/>
    </source>
</evidence>
<reference evidence="4 5" key="1">
    <citation type="submission" date="2017-04" db="EMBL/GenBank/DDBJ databases">
        <title>Complete genome sequence of Flavobacterium kingsejong AJ004.</title>
        <authorList>
            <person name="Lee P.C."/>
        </authorList>
    </citation>
    <scope>NUCLEOTIDE SEQUENCE [LARGE SCALE GENOMIC DNA]</scope>
    <source>
        <strain evidence="4 5">AJ004</strain>
    </source>
</reference>
<dbReference type="SUPFAM" id="SSF110296">
    <property type="entry name" value="Oligoxyloglucan reducing end-specific cellobiohydrolase"/>
    <property type="match status" value="1"/>
</dbReference>
<keyword evidence="1 2" id="KW-0732">Signal</keyword>
<dbReference type="InterPro" id="IPR036278">
    <property type="entry name" value="Sialidase_sf"/>
</dbReference>
<evidence type="ECO:0000259" key="3">
    <source>
        <dbReference type="Pfam" id="PF18962"/>
    </source>
</evidence>
<proteinExistence type="predicted"/>
<sequence length="778" mass="85506">MQYIMKKITLLLLFLASTTFQMEAQTTFDGSQAYGRMTNFVYDATVQNRIYATTLSKHIMVSEDNGLNWTVFYTLPYFNYDGEIKNLRLTKNNTALSFAEFYANGSSLNRITVIDLQTKQTIKQYNMPSIAATSFNDYSLIDNENLDTLVYLSRGDGEDKVVYTNDGGTNWSIVFDAEDHTGVLINDVQLDPNNGQRIFMARNNGPGAVKGGLLISNDGGQSWTETLNGLVLQSVAINPANSNDIFAGSGVLWTTPTQSQALYRSLDGGITWTSLPITWEQWSDMGPLKNFNGYIFNAGDPNNIIILEEDQILITHDNGVTWENNVYPGGPVPEISHYYYGTGGTINPFNNNDVFINNGMYPLKSVDGGTTTTIIPNPFFTVTGDVNIVDIPTQEHLYYGARWGYIHRDQQTNIETPTDVLSIGEVPNGQGSYRMYTDAKLPGRVYTYTPGFSGNTIKVSDDHGTTKTDIYTTYQGLFAACTDPVTPTVGWFSFFDGVNAYLRKIDFTDVNNVVVTEITLPENEDYLQALHIDASGTIRMTVGNKMYRSTDAGTTWTVITDGLEGLELPNIGIQLVQNPMNAQQFTLAASDGIYTSINNGDSWTKIYDGFVNTVNHSDKTNGHIVAVVQTTVMEAPKVLYSSDGGINWNQNLSTTLYDAIISSSAVKFHDETADVYLASSDLGLLKQTVSFSTLGTPGFENPTATFALYPNPSRGTVTVKWPNGSSATALKVYSITGQEVVTTTNLDTLDISGLSNGVYLVKATDTTGSTTTQRLIKY</sequence>
<dbReference type="PANTHER" id="PTHR12106">
    <property type="entry name" value="SORTILIN RELATED"/>
    <property type="match status" value="1"/>
</dbReference>
<name>A0A2S1LMA2_9FLAO</name>
<dbReference type="PANTHER" id="PTHR12106:SF27">
    <property type="entry name" value="SORTILIN-RELATED RECEPTOR"/>
    <property type="match status" value="1"/>
</dbReference>
<dbReference type="InterPro" id="IPR015943">
    <property type="entry name" value="WD40/YVTN_repeat-like_dom_sf"/>
</dbReference>
<dbReference type="SUPFAM" id="SSF50939">
    <property type="entry name" value="Sialidases"/>
    <property type="match status" value="1"/>
</dbReference>